<dbReference type="RefSeq" id="WP_074592624.1">
    <property type="nucleotide sequence ID" value="NZ_FNBS01000038.1"/>
</dbReference>
<feature type="domain" description="4Fe-4S ferredoxin-type" evidence="8">
    <location>
        <begin position="84"/>
        <end position="113"/>
    </location>
</feature>
<evidence type="ECO:0000256" key="6">
    <source>
        <dbReference type="ARBA" id="ARBA00023004"/>
    </source>
</evidence>
<keyword evidence="4" id="KW-0677">Repeat</keyword>
<keyword evidence="3" id="KW-0479">Metal-binding</keyword>
<dbReference type="AlphaFoldDB" id="A0A1G7QVL6"/>
<keyword evidence="7" id="KW-0411">Iron-sulfur</keyword>
<proteinExistence type="predicted"/>
<gene>
    <name evidence="9" type="ORF">SAMN04244560_01661</name>
</gene>
<dbReference type="InterPro" id="IPR017900">
    <property type="entry name" value="4Fe4S_Fe_S_CS"/>
</dbReference>
<dbReference type="InterPro" id="IPR017896">
    <property type="entry name" value="4Fe4S_Fe-S-bd"/>
</dbReference>
<evidence type="ECO:0000313" key="10">
    <source>
        <dbReference type="Proteomes" id="UP000183404"/>
    </source>
</evidence>
<evidence type="ECO:0000313" key="9">
    <source>
        <dbReference type="EMBL" id="SDG02557.1"/>
    </source>
</evidence>
<keyword evidence="1" id="KW-0813">Transport</keyword>
<dbReference type="SUPFAM" id="SSF54862">
    <property type="entry name" value="4Fe-4S ferredoxins"/>
    <property type="match status" value="1"/>
</dbReference>
<dbReference type="PROSITE" id="PS00198">
    <property type="entry name" value="4FE4S_FER_1"/>
    <property type="match status" value="1"/>
</dbReference>
<name>A0A1G7QVL6_THETY</name>
<reference evidence="9 10" key="1">
    <citation type="submission" date="2016-10" db="EMBL/GenBank/DDBJ databases">
        <authorList>
            <person name="de Groot N.N."/>
        </authorList>
    </citation>
    <scope>NUCLEOTIDE SEQUENCE [LARGE SCALE GENOMIC DNA]</scope>
    <source>
        <strain evidence="9 10">DSM 569</strain>
    </source>
</reference>
<dbReference type="PANTHER" id="PTHR43177">
    <property type="entry name" value="PROTEIN NRFC"/>
    <property type="match status" value="1"/>
</dbReference>
<dbReference type="Proteomes" id="UP000183404">
    <property type="component" value="Unassembled WGS sequence"/>
</dbReference>
<dbReference type="EMBL" id="FNBS01000038">
    <property type="protein sequence ID" value="SDG02557.1"/>
    <property type="molecule type" value="Genomic_DNA"/>
</dbReference>
<evidence type="ECO:0000259" key="8">
    <source>
        <dbReference type="PROSITE" id="PS51379"/>
    </source>
</evidence>
<evidence type="ECO:0000256" key="7">
    <source>
        <dbReference type="ARBA" id="ARBA00023014"/>
    </source>
</evidence>
<dbReference type="CDD" id="cd10563">
    <property type="entry name" value="CooF_like"/>
    <property type="match status" value="1"/>
</dbReference>
<dbReference type="PANTHER" id="PTHR43177:SF5">
    <property type="entry name" value="ANAEROBIC DIMETHYL SULFOXIDE REDUCTASE CHAIN B-RELATED"/>
    <property type="match status" value="1"/>
</dbReference>
<dbReference type="GO" id="GO:0046872">
    <property type="term" value="F:metal ion binding"/>
    <property type="evidence" value="ECO:0007669"/>
    <property type="project" value="UniProtKB-KW"/>
</dbReference>
<dbReference type="InterPro" id="IPR050954">
    <property type="entry name" value="ET_IronSulfur_Cluster-Binding"/>
</dbReference>
<dbReference type="PROSITE" id="PS51379">
    <property type="entry name" value="4FE4S_FER_2"/>
    <property type="match status" value="2"/>
</dbReference>
<evidence type="ECO:0000256" key="3">
    <source>
        <dbReference type="ARBA" id="ARBA00022723"/>
    </source>
</evidence>
<protein>
    <submittedName>
        <fullName evidence="9">Carbon-monoxide dehydrogenase iron sulfur subunit</fullName>
    </submittedName>
</protein>
<evidence type="ECO:0000256" key="4">
    <source>
        <dbReference type="ARBA" id="ARBA00022737"/>
    </source>
</evidence>
<evidence type="ECO:0000256" key="1">
    <source>
        <dbReference type="ARBA" id="ARBA00022448"/>
    </source>
</evidence>
<evidence type="ECO:0000256" key="2">
    <source>
        <dbReference type="ARBA" id="ARBA00022485"/>
    </source>
</evidence>
<feature type="domain" description="4Fe-4S ferredoxin-type" evidence="8">
    <location>
        <begin position="2"/>
        <end position="31"/>
    </location>
</feature>
<sequence length="149" mass="16390">MKKVYVKEEVCVGCRLCEVYCITSHSKYKDVLKAYKLEPQRPTPRIVIEENRPVSFSLQCRHCDDAPCVKSCITGAMRKDPLTGVVTCDTDKCVGCWTCVLVCEFGAIIRDVNNKVASKCDLCAEAGEPACVKNCPNEALVYSEGGISV</sequence>
<keyword evidence="2" id="KW-0004">4Fe-4S</keyword>
<organism evidence="9 10">
    <name type="scientific">Thermoanaerobacter thermohydrosulfuricus</name>
    <name type="common">Clostridium thermohydrosulfuricum</name>
    <dbReference type="NCBI Taxonomy" id="1516"/>
    <lineage>
        <taxon>Bacteria</taxon>
        <taxon>Bacillati</taxon>
        <taxon>Bacillota</taxon>
        <taxon>Clostridia</taxon>
        <taxon>Thermoanaerobacterales</taxon>
        <taxon>Thermoanaerobacteraceae</taxon>
        <taxon>Thermoanaerobacter</taxon>
    </lineage>
</organism>
<dbReference type="Pfam" id="PF13247">
    <property type="entry name" value="Fer4_11"/>
    <property type="match status" value="1"/>
</dbReference>
<dbReference type="GO" id="GO:0051539">
    <property type="term" value="F:4 iron, 4 sulfur cluster binding"/>
    <property type="evidence" value="ECO:0007669"/>
    <property type="project" value="UniProtKB-KW"/>
</dbReference>
<accession>A0A1G7QVL6</accession>
<keyword evidence="6" id="KW-0408">Iron</keyword>
<keyword evidence="5" id="KW-0249">Electron transport</keyword>
<dbReference type="Gene3D" id="3.30.70.20">
    <property type="match status" value="2"/>
</dbReference>
<evidence type="ECO:0000256" key="5">
    <source>
        <dbReference type="ARBA" id="ARBA00022982"/>
    </source>
</evidence>